<gene>
    <name evidence="1" type="ORF">LY79DRAFT_61639</name>
</gene>
<dbReference type="EMBL" id="JAHLJV010000012">
    <property type="protein sequence ID" value="KAK1596339.1"/>
    <property type="molecule type" value="Genomic_DNA"/>
</dbReference>
<evidence type="ECO:0000313" key="1">
    <source>
        <dbReference type="EMBL" id="KAK1596339.1"/>
    </source>
</evidence>
<dbReference type="RefSeq" id="XP_060417225.1">
    <property type="nucleotide sequence ID" value="XM_060562004.1"/>
</dbReference>
<reference evidence="1" key="1">
    <citation type="submission" date="2021-06" db="EMBL/GenBank/DDBJ databases">
        <title>Comparative genomics, transcriptomics and evolutionary studies reveal genomic signatures of adaptation to plant cell wall in hemibiotrophic fungi.</title>
        <authorList>
            <consortium name="DOE Joint Genome Institute"/>
            <person name="Baroncelli R."/>
            <person name="Diaz J.F."/>
            <person name="Benocci T."/>
            <person name="Peng M."/>
            <person name="Battaglia E."/>
            <person name="Haridas S."/>
            <person name="Andreopoulos W."/>
            <person name="Labutti K."/>
            <person name="Pangilinan J."/>
            <person name="Floch G.L."/>
            <person name="Makela M.R."/>
            <person name="Henrissat B."/>
            <person name="Grigoriev I.V."/>
            <person name="Crouch J.A."/>
            <person name="De Vries R.P."/>
            <person name="Sukno S.A."/>
            <person name="Thon M.R."/>
        </authorList>
    </citation>
    <scope>NUCLEOTIDE SEQUENCE</scope>
    <source>
        <strain evidence="1">CBS 125086</strain>
    </source>
</reference>
<name>A0AAD8Q846_9PEZI</name>
<dbReference type="Proteomes" id="UP001230504">
    <property type="component" value="Unassembled WGS sequence"/>
</dbReference>
<organism evidence="1 2">
    <name type="scientific">Colletotrichum navitas</name>
    <dbReference type="NCBI Taxonomy" id="681940"/>
    <lineage>
        <taxon>Eukaryota</taxon>
        <taxon>Fungi</taxon>
        <taxon>Dikarya</taxon>
        <taxon>Ascomycota</taxon>
        <taxon>Pezizomycotina</taxon>
        <taxon>Sordariomycetes</taxon>
        <taxon>Hypocreomycetidae</taxon>
        <taxon>Glomerellales</taxon>
        <taxon>Glomerellaceae</taxon>
        <taxon>Colletotrichum</taxon>
        <taxon>Colletotrichum graminicola species complex</taxon>
    </lineage>
</organism>
<dbReference type="AlphaFoldDB" id="A0AAD8Q846"/>
<evidence type="ECO:0000313" key="2">
    <source>
        <dbReference type="Proteomes" id="UP001230504"/>
    </source>
</evidence>
<comment type="caution">
    <text evidence="1">The sequence shown here is derived from an EMBL/GenBank/DDBJ whole genome shotgun (WGS) entry which is preliminary data.</text>
</comment>
<protein>
    <submittedName>
        <fullName evidence="1">Uncharacterized protein</fullName>
    </submittedName>
</protein>
<sequence>MSFFVYQDEPFFRSSRDLTRGRTILHAIAKFIAAWLRLYPTTSVGLVMCSSTLVSRSPEQVRPDGISSLFQSGISRDENVLLFPISEDDSVARWVEHTHRRPRHCRARRTRALEPPERVVRCKPGLVSTTPVSFFERTIVGTNCKTLRPGGGQKNA</sequence>
<keyword evidence="2" id="KW-1185">Reference proteome</keyword>
<accession>A0AAD8Q846</accession>
<proteinExistence type="predicted"/>
<dbReference type="GeneID" id="85446244"/>